<sequence length="667" mass="77499">MSTNTTSTTSTDQQKYLSVLNELNSFPCSQSYWARKSRMLTLESEFGPLEFNLLEFDIALKFRNAKDLSFTAQKIYQLDKSEKVRQRIGQLFSVLLDGNSDKLFSSELVGELNMDILQEMFFFAFPEQRNSTKGSLQVYLTFACNQPNSLYNVATKLFAYYLGASGEFQLDKITKEGREEGITAMDAVLFRLFDSLIQSKFGDLSLHNITQIYQIILKNCFADSIGRIPDDFYSRPGISILSKFDRPSKCWHFCLPILSHILQQRGHSNLAKMLEQIPFSNEKIGENLEKILINEDAKQLLEISEFVKFVIYWIIASPLKDVQKDFSNQFVYVPANIFWVDSSGFEHFWLYNLDVEEDDSPAEIEEIKQEKEGLKINQNLKSPIKLLNLLFNSSINNSFNIINQELNSLKLLIPNIYSISILALMASENWKLAKEFYLKLFDLTKELPLQNLFMKILYLQILIVERKLKLAFELGIELIKEINNLKEEKNEEDELIKFPALVISQEPVWVQLENQKHTFLYIQLLLFHICWLSFTKCQRSLSAEMNETTSFLFLTMILLAQSCWKYFGFGIFEQLIEHLNNKKHFHCPELFSYLTEPSLIDQLLALENILFCFDKKGTENNLNFLPPSIIRSQIQEGKINLAAKEVTSFRILNNFLEQNQLKICEII</sequence>
<protein>
    <submittedName>
        <fullName evidence="1">Uncharacterized protein</fullName>
    </submittedName>
</protein>
<dbReference type="Proteomes" id="UP000580250">
    <property type="component" value="Unassembled WGS sequence"/>
</dbReference>
<accession>A0A6V7U771</accession>
<dbReference type="AlphaFoldDB" id="A0A6V7U771"/>
<proteinExistence type="predicted"/>
<gene>
    <name evidence="1" type="ORF">MENT_LOCUS9235</name>
</gene>
<evidence type="ECO:0000313" key="1">
    <source>
        <dbReference type="EMBL" id="CAD2148202.1"/>
    </source>
</evidence>
<comment type="caution">
    <text evidence="1">The sequence shown here is derived from an EMBL/GenBank/DDBJ whole genome shotgun (WGS) entry which is preliminary data.</text>
</comment>
<dbReference type="EMBL" id="CAJEWN010000041">
    <property type="protein sequence ID" value="CAD2148202.1"/>
    <property type="molecule type" value="Genomic_DNA"/>
</dbReference>
<name>A0A6V7U771_MELEN</name>
<organism evidence="1 2">
    <name type="scientific">Meloidogyne enterolobii</name>
    <name type="common">Root-knot nematode worm</name>
    <name type="synonym">Meloidogyne mayaguensis</name>
    <dbReference type="NCBI Taxonomy" id="390850"/>
    <lineage>
        <taxon>Eukaryota</taxon>
        <taxon>Metazoa</taxon>
        <taxon>Ecdysozoa</taxon>
        <taxon>Nematoda</taxon>
        <taxon>Chromadorea</taxon>
        <taxon>Rhabditida</taxon>
        <taxon>Tylenchina</taxon>
        <taxon>Tylenchomorpha</taxon>
        <taxon>Tylenchoidea</taxon>
        <taxon>Meloidogynidae</taxon>
        <taxon>Meloidogyninae</taxon>
        <taxon>Meloidogyne</taxon>
    </lineage>
</organism>
<reference evidence="1 2" key="1">
    <citation type="submission" date="2020-08" db="EMBL/GenBank/DDBJ databases">
        <authorList>
            <person name="Koutsovoulos G."/>
            <person name="Danchin GJ E."/>
        </authorList>
    </citation>
    <scope>NUCLEOTIDE SEQUENCE [LARGE SCALE GENOMIC DNA]</scope>
</reference>
<dbReference type="OrthoDB" id="5799438at2759"/>
<evidence type="ECO:0000313" key="2">
    <source>
        <dbReference type="Proteomes" id="UP000580250"/>
    </source>
</evidence>